<feature type="compositionally biased region" description="Pro residues" evidence="1">
    <location>
        <begin position="497"/>
        <end position="508"/>
    </location>
</feature>
<dbReference type="SUPFAM" id="SSF56112">
    <property type="entry name" value="Protein kinase-like (PK-like)"/>
    <property type="match status" value="1"/>
</dbReference>
<dbReference type="SMART" id="SM00220">
    <property type="entry name" value="S_TKc"/>
    <property type="match status" value="1"/>
</dbReference>
<gene>
    <name evidence="4" type="ORF">BESB_004490</name>
</gene>
<organism evidence="4 5">
    <name type="scientific">Besnoitia besnoiti</name>
    <name type="common">Apicomplexan protozoan</name>
    <dbReference type="NCBI Taxonomy" id="94643"/>
    <lineage>
        <taxon>Eukaryota</taxon>
        <taxon>Sar</taxon>
        <taxon>Alveolata</taxon>
        <taxon>Apicomplexa</taxon>
        <taxon>Conoidasida</taxon>
        <taxon>Coccidia</taxon>
        <taxon>Eucoccidiorida</taxon>
        <taxon>Eimeriorina</taxon>
        <taxon>Sarcocystidae</taxon>
        <taxon>Besnoitia</taxon>
    </lineage>
</organism>
<dbReference type="GO" id="GO:0004672">
    <property type="term" value="F:protein kinase activity"/>
    <property type="evidence" value="ECO:0007669"/>
    <property type="project" value="InterPro"/>
</dbReference>
<sequence length="811" mass="85010">MVAKRIALFCLALGIAGQVTQDATAHFLKTAFSRRLGHRNARHVLLHQSSYVSAGGAEVASSDKSATPMSFGSLPPEPPGHPALLQHSTAGLSPAALELLNGDSPSEEESKKIMLELVSSSLTKQQLPARDPVKNALMKLYPLGATIKLRSLEPGPPPQTFVAGRVTNRGAFGIVMKVKSKATGQEHAMKFFYKQVASTMEMLIAGKQLEENFAEEMQSVNIFAGLGVSADELVSEYHVAVPSLVGQIETTRRGNMMSSGSVAFSTKVVLMPLLVGSLEKLRQLSTLQQRALLRQVVTAVAGIHRLKLSHGDVKDSNMMVTHDGSVKLIDFGSVCPFQTTQETSNLPITPMFVCPELAHAILTNTPYTADQRTDSWAAGVAVFTAVCGNGKMPSNLHRVPEKPGNFEALYRAIARVKNSQWSLADCPAEADSVTLEVVRLLLNTDSDRTSVGDLAETYPFFRSSPPSPTDSSAVSGQGMSPSSVSSGTLSTTKSSPPQEPAEPSPPPSGAKSSTSQQDAASSSQEPHTPQDAAEASTSHQSPGPAPPPSSGEQPLHSTVSSSPVVTFHFDVSSKSGEIKTEADTPDDGPAHQSPGLSKTPDGEQPGSRIPVPKSTHASPRRAGLSPASGDTKAAEDKPDDGQAHQSPVLAKASDSEQPGSRIPVPKSAHASPRRTGLSPASGDTKAAEDRPDDGQAHQSPVLAKASDSEQPGSGIPVPKSTHASPRRAGLSPASEAAKPSQSPAKEAFPAALARAVVAKGAAAVPFSRIPRRKPLMQLHTPGGIPLGKPLVQLHTPPRHSTGETDTGFLGL</sequence>
<dbReference type="PANTHER" id="PTHR24347">
    <property type="entry name" value="SERINE/THREONINE-PROTEIN KINASE"/>
    <property type="match status" value="1"/>
</dbReference>
<keyword evidence="2" id="KW-0732">Signal</keyword>
<dbReference type="InterPro" id="IPR000719">
    <property type="entry name" value="Prot_kinase_dom"/>
</dbReference>
<comment type="caution">
    <text evidence="4">The sequence shown here is derived from an EMBL/GenBank/DDBJ whole genome shotgun (WGS) entry which is preliminary data.</text>
</comment>
<reference evidence="4 5" key="1">
    <citation type="submission" date="2017-09" db="EMBL/GenBank/DDBJ databases">
        <title>Genome sequencing of Besnoitia besnoiti strain Bb-Ger1.</title>
        <authorList>
            <person name="Schares G."/>
            <person name="Venepally P."/>
            <person name="Lorenzi H.A."/>
        </authorList>
    </citation>
    <scope>NUCLEOTIDE SEQUENCE [LARGE SCALE GENOMIC DNA]</scope>
    <source>
        <strain evidence="4 5">Bb-Ger1</strain>
    </source>
</reference>
<dbReference type="InterPro" id="IPR008271">
    <property type="entry name" value="Ser/Thr_kinase_AS"/>
</dbReference>
<dbReference type="AlphaFoldDB" id="A0A2A9MHT9"/>
<feature type="compositionally biased region" description="Basic and acidic residues" evidence="1">
    <location>
        <begin position="685"/>
        <end position="695"/>
    </location>
</feature>
<feature type="compositionally biased region" description="Low complexity" evidence="1">
    <location>
        <begin position="509"/>
        <end position="524"/>
    </location>
</feature>
<dbReference type="GO" id="GO:0005524">
    <property type="term" value="F:ATP binding"/>
    <property type="evidence" value="ECO:0007669"/>
    <property type="project" value="InterPro"/>
</dbReference>
<evidence type="ECO:0000259" key="3">
    <source>
        <dbReference type="PROSITE" id="PS50011"/>
    </source>
</evidence>
<feature type="compositionally biased region" description="Polar residues" evidence="1">
    <location>
        <begin position="555"/>
        <end position="564"/>
    </location>
</feature>
<dbReference type="EMBL" id="NWUJ01000001">
    <property type="protein sequence ID" value="PFH38108.1"/>
    <property type="molecule type" value="Genomic_DNA"/>
</dbReference>
<dbReference type="Pfam" id="PF00069">
    <property type="entry name" value="Pkinase"/>
    <property type="match status" value="1"/>
</dbReference>
<keyword evidence="5" id="KW-1185">Reference proteome</keyword>
<evidence type="ECO:0000256" key="1">
    <source>
        <dbReference type="SAM" id="MobiDB-lite"/>
    </source>
</evidence>
<evidence type="ECO:0000313" key="5">
    <source>
        <dbReference type="Proteomes" id="UP000224006"/>
    </source>
</evidence>
<feature type="region of interest" description="Disordered" evidence="1">
    <location>
        <begin position="457"/>
        <end position="747"/>
    </location>
</feature>
<dbReference type="STRING" id="94643.A0A2A9MHT9"/>
<dbReference type="RefSeq" id="XP_029222117.1">
    <property type="nucleotide sequence ID" value="XM_029359204.1"/>
</dbReference>
<feature type="domain" description="Protein kinase" evidence="3">
    <location>
        <begin position="161"/>
        <end position="461"/>
    </location>
</feature>
<protein>
    <recommendedName>
        <fullName evidence="3">Protein kinase domain-containing protein</fullName>
    </recommendedName>
</protein>
<proteinExistence type="predicted"/>
<dbReference type="GeneID" id="40305512"/>
<dbReference type="PROSITE" id="PS00108">
    <property type="entry name" value="PROTEIN_KINASE_ST"/>
    <property type="match status" value="1"/>
</dbReference>
<feature type="chain" id="PRO_5012812187" description="Protein kinase domain-containing protein" evidence="2">
    <location>
        <begin position="26"/>
        <end position="811"/>
    </location>
</feature>
<accession>A0A2A9MHT9</accession>
<feature type="signal peptide" evidence="2">
    <location>
        <begin position="1"/>
        <end position="25"/>
    </location>
</feature>
<dbReference type="VEuPathDB" id="ToxoDB:BESB_004490"/>
<evidence type="ECO:0000313" key="4">
    <source>
        <dbReference type="EMBL" id="PFH38108.1"/>
    </source>
</evidence>
<dbReference type="KEGG" id="bbes:BESB_004490"/>
<name>A0A2A9MHT9_BESBE</name>
<feature type="compositionally biased region" description="Basic and acidic residues" evidence="1">
    <location>
        <begin position="632"/>
        <end position="642"/>
    </location>
</feature>
<dbReference type="Gene3D" id="1.10.510.10">
    <property type="entry name" value="Transferase(Phosphotransferase) domain 1"/>
    <property type="match status" value="1"/>
</dbReference>
<evidence type="ECO:0000256" key="2">
    <source>
        <dbReference type="SAM" id="SignalP"/>
    </source>
</evidence>
<dbReference type="PROSITE" id="PS50011">
    <property type="entry name" value="PROTEIN_KINASE_DOM"/>
    <property type="match status" value="1"/>
</dbReference>
<dbReference type="Proteomes" id="UP000224006">
    <property type="component" value="Chromosome I"/>
</dbReference>
<feature type="compositionally biased region" description="Low complexity" evidence="1">
    <location>
        <begin position="475"/>
        <end position="496"/>
    </location>
</feature>
<dbReference type="OrthoDB" id="4062651at2759"/>
<dbReference type="InterPro" id="IPR011009">
    <property type="entry name" value="Kinase-like_dom_sf"/>
</dbReference>